<evidence type="ECO:0000256" key="4">
    <source>
        <dbReference type="SAM" id="MobiDB-lite"/>
    </source>
</evidence>
<accession>A0ABQ3K4B5</accession>
<dbReference type="RefSeq" id="WP_189642930.1">
    <property type="nucleotide sequence ID" value="NZ_BNAL01000014.1"/>
</dbReference>
<proteinExistence type="inferred from homology"/>
<dbReference type="PROSITE" id="PS51462">
    <property type="entry name" value="NUDIX"/>
    <property type="match status" value="1"/>
</dbReference>
<evidence type="ECO:0000256" key="2">
    <source>
        <dbReference type="ARBA" id="ARBA00022801"/>
    </source>
</evidence>
<feature type="compositionally biased region" description="Polar residues" evidence="4">
    <location>
        <begin position="83"/>
        <end position="96"/>
    </location>
</feature>
<dbReference type="InterPro" id="IPR000086">
    <property type="entry name" value="NUDIX_hydrolase_dom"/>
</dbReference>
<evidence type="ECO:0000256" key="1">
    <source>
        <dbReference type="ARBA" id="ARBA00001946"/>
    </source>
</evidence>
<feature type="region of interest" description="Disordered" evidence="4">
    <location>
        <begin position="259"/>
        <end position="281"/>
    </location>
</feature>
<dbReference type="PANTHER" id="PTHR43046">
    <property type="entry name" value="GDP-MANNOSE MANNOSYL HYDROLASE"/>
    <property type="match status" value="1"/>
</dbReference>
<sequence length="281" mass="31239">MSDETAAPKSPRTGRRRRAGRRGGSRPEQAAAPAKAAPAKTAPAKAAEPGTAGVPTASGESAARVPRRRRSSRRGGKAKKVGNNVQYPGQVTNDTSVPRIAAPSRRGKRKRPLAAPRIGVGCVILRGDQILLVRERGRWSLPKGGLEAGELIQDGARRETYEETGLVIELRDLAFVVEFQAESWGHHLQFFYTGREVGGELSPKDPDRDVQEARFVPIRELREYIRFRPRLVSLETWLHERRPRHFVFDLDQEPAMLRRRRPGVGEVQRSAGVEPDDVDLD</sequence>
<comment type="similarity">
    <text evidence="3">Belongs to the Nudix hydrolase family.</text>
</comment>
<feature type="compositionally biased region" description="Low complexity" evidence="4">
    <location>
        <begin position="30"/>
        <end position="47"/>
    </location>
</feature>
<dbReference type="EMBL" id="BNAL01000014">
    <property type="protein sequence ID" value="GHG02601.1"/>
    <property type="molecule type" value="Genomic_DNA"/>
</dbReference>
<evidence type="ECO:0000313" key="7">
    <source>
        <dbReference type="Proteomes" id="UP000632154"/>
    </source>
</evidence>
<dbReference type="InterPro" id="IPR020476">
    <property type="entry name" value="Nudix_hydrolase"/>
</dbReference>
<dbReference type="Proteomes" id="UP000632154">
    <property type="component" value="Unassembled WGS sequence"/>
</dbReference>
<dbReference type="Gene3D" id="3.90.79.10">
    <property type="entry name" value="Nucleoside Triphosphate Pyrophosphohydrolase"/>
    <property type="match status" value="1"/>
</dbReference>
<reference evidence="7" key="1">
    <citation type="journal article" date="2019" name="Int. J. Syst. Evol. Microbiol.">
        <title>The Global Catalogue of Microorganisms (GCM) 10K type strain sequencing project: providing services to taxonomists for standard genome sequencing and annotation.</title>
        <authorList>
            <consortium name="The Broad Institute Genomics Platform"/>
            <consortium name="The Broad Institute Genome Sequencing Center for Infectious Disease"/>
            <person name="Wu L."/>
            <person name="Ma J."/>
        </authorList>
    </citation>
    <scope>NUCLEOTIDE SEQUENCE [LARGE SCALE GENOMIC DNA]</scope>
    <source>
        <strain evidence="7">CGMCC 1.18439</strain>
    </source>
</reference>
<gene>
    <name evidence="6" type="ORF">GCM10017783_13670</name>
</gene>
<dbReference type="PRINTS" id="PR00502">
    <property type="entry name" value="NUDIXFAMILY"/>
</dbReference>
<evidence type="ECO:0000256" key="3">
    <source>
        <dbReference type="RuleBase" id="RU003476"/>
    </source>
</evidence>
<dbReference type="InterPro" id="IPR015797">
    <property type="entry name" value="NUDIX_hydrolase-like_dom_sf"/>
</dbReference>
<evidence type="ECO:0000259" key="5">
    <source>
        <dbReference type="PROSITE" id="PS51462"/>
    </source>
</evidence>
<feature type="compositionally biased region" description="Basic residues" evidence="4">
    <location>
        <begin position="65"/>
        <end position="80"/>
    </location>
</feature>
<organism evidence="6 7">
    <name type="scientific">Deinococcus piscis</name>
    <dbReference type="NCBI Taxonomy" id="394230"/>
    <lineage>
        <taxon>Bacteria</taxon>
        <taxon>Thermotogati</taxon>
        <taxon>Deinococcota</taxon>
        <taxon>Deinococci</taxon>
        <taxon>Deinococcales</taxon>
        <taxon>Deinococcaceae</taxon>
        <taxon>Deinococcus</taxon>
    </lineage>
</organism>
<keyword evidence="7" id="KW-1185">Reference proteome</keyword>
<feature type="compositionally biased region" description="Basic residues" evidence="4">
    <location>
        <begin position="12"/>
        <end position="24"/>
    </location>
</feature>
<keyword evidence="2 3" id="KW-0378">Hydrolase</keyword>
<dbReference type="InterPro" id="IPR020084">
    <property type="entry name" value="NUDIX_hydrolase_CS"/>
</dbReference>
<dbReference type="PROSITE" id="PS00893">
    <property type="entry name" value="NUDIX_BOX"/>
    <property type="match status" value="1"/>
</dbReference>
<comment type="cofactor">
    <cofactor evidence="1">
        <name>Mg(2+)</name>
        <dbReference type="ChEBI" id="CHEBI:18420"/>
    </cofactor>
</comment>
<protein>
    <recommendedName>
        <fullName evidence="5">Nudix hydrolase domain-containing protein</fullName>
    </recommendedName>
</protein>
<feature type="region of interest" description="Disordered" evidence="4">
    <location>
        <begin position="1"/>
        <end position="112"/>
    </location>
</feature>
<comment type="caution">
    <text evidence="6">The sequence shown here is derived from an EMBL/GenBank/DDBJ whole genome shotgun (WGS) entry which is preliminary data.</text>
</comment>
<name>A0ABQ3K4B5_9DEIO</name>
<dbReference type="Pfam" id="PF00293">
    <property type="entry name" value="NUDIX"/>
    <property type="match status" value="1"/>
</dbReference>
<evidence type="ECO:0000313" key="6">
    <source>
        <dbReference type="EMBL" id="GHG02601.1"/>
    </source>
</evidence>
<dbReference type="PANTHER" id="PTHR43046:SF16">
    <property type="entry name" value="ADP-RIBOSE PYROPHOSPHATASE YJHB-RELATED"/>
    <property type="match status" value="1"/>
</dbReference>
<dbReference type="SUPFAM" id="SSF55811">
    <property type="entry name" value="Nudix"/>
    <property type="match status" value="1"/>
</dbReference>
<feature type="domain" description="Nudix hydrolase" evidence="5">
    <location>
        <begin position="115"/>
        <end position="238"/>
    </location>
</feature>